<dbReference type="RefSeq" id="WP_194697743.1">
    <property type="nucleotide sequence ID" value="NZ_JADKPO010000028.1"/>
</dbReference>
<evidence type="ECO:0000313" key="4">
    <source>
        <dbReference type="Proteomes" id="UP000660668"/>
    </source>
</evidence>
<feature type="signal peptide" evidence="2">
    <location>
        <begin position="1"/>
        <end position="30"/>
    </location>
</feature>
<protein>
    <recommendedName>
        <fullName evidence="5">Mce-associated membrane protein</fullName>
    </recommendedName>
</protein>
<name>A0A930VLA0_9ACTN</name>
<comment type="caution">
    <text evidence="3">The sequence shown here is derived from an EMBL/GenBank/DDBJ whole genome shotgun (WGS) entry which is preliminary data.</text>
</comment>
<sequence length="202" mass="21019">MRTLRAPTPVAALLAASLAVSLAMSLAACSGDSSDSGGPSEPGGSQATEEPGPLTTTANLGKVTGKLAQEKRATVRQQVRQAVDAWFDAAYVGGDYPRNDFADSWPGFTAGAAADAKKDKALMSNQDIGTETTGVEATKRKVTVDVLAVKGRPVAATARVVLEFTADGDAPRDVVVRGRLFLTKSPDGWQVFGYDMTKGDQA</sequence>
<feature type="compositionally biased region" description="Low complexity" evidence="1">
    <location>
        <begin position="30"/>
        <end position="45"/>
    </location>
</feature>
<evidence type="ECO:0008006" key="5">
    <source>
        <dbReference type="Google" id="ProtNLM"/>
    </source>
</evidence>
<evidence type="ECO:0000256" key="1">
    <source>
        <dbReference type="SAM" id="MobiDB-lite"/>
    </source>
</evidence>
<dbReference type="PROSITE" id="PS51257">
    <property type="entry name" value="PROKAR_LIPOPROTEIN"/>
    <property type="match status" value="1"/>
</dbReference>
<dbReference type="EMBL" id="JADKPO010000028">
    <property type="protein sequence ID" value="MBF4769594.1"/>
    <property type="molecule type" value="Genomic_DNA"/>
</dbReference>
<feature type="region of interest" description="Disordered" evidence="1">
    <location>
        <begin position="30"/>
        <end position="56"/>
    </location>
</feature>
<organism evidence="3 4">
    <name type="scientific">Nocardioides agariphilus</name>
    <dbReference type="NCBI Taxonomy" id="433664"/>
    <lineage>
        <taxon>Bacteria</taxon>
        <taxon>Bacillati</taxon>
        <taxon>Actinomycetota</taxon>
        <taxon>Actinomycetes</taxon>
        <taxon>Propionibacteriales</taxon>
        <taxon>Nocardioidaceae</taxon>
        <taxon>Nocardioides</taxon>
    </lineage>
</organism>
<feature type="chain" id="PRO_5039283397" description="Mce-associated membrane protein" evidence="2">
    <location>
        <begin position="31"/>
        <end position="202"/>
    </location>
</feature>
<dbReference type="AlphaFoldDB" id="A0A930VLA0"/>
<keyword evidence="4" id="KW-1185">Reference proteome</keyword>
<dbReference type="Proteomes" id="UP000660668">
    <property type="component" value="Unassembled WGS sequence"/>
</dbReference>
<reference evidence="3" key="1">
    <citation type="submission" date="2020-11" db="EMBL/GenBank/DDBJ databases">
        <title>Nocardioides cynanchi sp. nov., isolated from soil of rhizosphere of Cynanchum wilfordii.</title>
        <authorList>
            <person name="Lee J.-S."/>
            <person name="Suh M.K."/>
            <person name="Kim J.-S."/>
        </authorList>
    </citation>
    <scope>NUCLEOTIDE SEQUENCE</scope>
    <source>
        <strain evidence="3">KCTC 19276</strain>
    </source>
</reference>
<evidence type="ECO:0000256" key="2">
    <source>
        <dbReference type="SAM" id="SignalP"/>
    </source>
</evidence>
<evidence type="ECO:0000313" key="3">
    <source>
        <dbReference type="EMBL" id="MBF4769594.1"/>
    </source>
</evidence>
<gene>
    <name evidence="3" type="ORF">ISU10_17645</name>
</gene>
<accession>A0A930VLA0</accession>
<proteinExistence type="predicted"/>
<keyword evidence="2" id="KW-0732">Signal</keyword>